<feature type="binding site" evidence="7">
    <location>
        <position position="120"/>
    </location>
    <ligand>
        <name>Fe cation</name>
        <dbReference type="ChEBI" id="CHEBI:24875"/>
        <label>1</label>
    </ligand>
</feature>
<comment type="cofactor">
    <cofactor evidence="7">
        <name>Fe(2+)</name>
        <dbReference type="ChEBI" id="CHEBI:29033"/>
    </cofactor>
    <text evidence="7">Binds 1 Fe(2+) ion per subunit. The iron ion 2 is coordinated via four histidines and one cysteine residue.</text>
</comment>
<dbReference type="NCBIfam" id="TIGR00332">
    <property type="entry name" value="neela_ferrous"/>
    <property type="match status" value="1"/>
</dbReference>
<feature type="binding site" evidence="7">
    <location>
        <position position="30"/>
    </location>
    <ligand>
        <name>Fe cation</name>
        <dbReference type="ChEBI" id="CHEBI:24875"/>
        <label>1</label>
    </ligand>
</feature>
<dbReference type="AlphaFoldDB" id="A0A8G1A4P7"/>
<organism evidence="10 11">
    <name type="scientific">Methanofollis formosanus</name>
    <dbReference type="NCBI Taxonomy" id="299308"/>
    <lineage>
        <taxon>Archaea</taxon>
        <taxon>Methanobacteriati</taxon>
        <taxon>Methanobacteriota</taxon>
        <taxon>Stenosarchaea group</taxon>
        <taxon>Methanomicrobia</taxon>
        <taxon>Methanomicrobiales</taxon>
        <taxon>Methanomicrobiaceae</taxon>
        <taxon>Methanofollis</taxon>
    </lineage>
</organism>
<dbReference type="NCBIfam" id="TIGR00320">
    <property type="entry name" value="dfx_rbo"/>
    <property type="match status" value="1"/>
</dbReference>
<feature type="binding site" evidence="7">
    <location>
        <position position="29"/>
    </location>
    <ligand>
        <name>Fe cation</name>
        <dbReference type="ChEBI" id="CHEBI:24875"/>
        <label>1</label>
    </ligand>
</feature>
<keyword evidence="11" id="KW-1185">Reference proteome</keyword>
<dbReference type="InterPro" id="IPR051233">
    <property type="entry name" value="Desulfoferrodoxin_SOR"/>
</dbReference>
<evidence type="ECO:0000256" key="1">
    <source>
        <dbReference type="ARBA" id="ARBA00001973"/>
    </source>
</evidence>
<dbReference type="InterPro" id="IPR002742">
    <property type="entry name" value="Desulfoferrodoxin_Fe-bd_dom"/>
</dbReference>
<dbReference type="GO" id="GO:0005506">
    <property type="term" value="F:iron ion binding"/>
    <property type="evidence" value="ECO:0007669"/>
    <property type="project" value="InterPro"/>
</dbReference>
<feature type="binding site" evidence="7">
    <location>
        <position position="70"/>
    </location>
    <ligand>
        <name>Fe cation</name>
        <dbReference type="ChEBI" id="CHEBI:24875"/>
        <label>1</label>
    </ligand>
</feature>
<evidence type="ECO:0000256" key="5">
    <source>
        <dbReference type="ARBA" id="ARBA00022982"/>
    </source>
</evidence>
<feature type="binding site" evidence="7">
    <location>
        <position position="117"/>
    </location>
    <ligand>
        <name>Fe cation</name>
        <dbReference type="ChEBI" id="CHEBI:24875"/>
        <label>1</label>
    </ligand>
</feature>
<dbReference type="SUPFAM" id="SSF49367">
    <property type="entry name" value="Superoxide reductase-like"/>
    <property type="match status" value="1"/>
</dbReference>
<dbReference type="PANTHER" id="PTHR36541:SF1">
    <property type="entry name" value="SUPEROXIDE REDUCTASE-RELATED"/>
    <property type="match status" value="1"/>
</dbReference>
<dbReference type="NCBIfam" id="TIGR00319">
    <property type="entry name" value="desulf_FeS4"/>
    <property type="match status" value="1"/>
</dbReference>
<dbReference type="GO" id="GO:0019430">
    <property type="term" value="P:removal of superoxide radicals"/>
    <property type="evidence" value="ECO:0007669"/>
    <property type="project" value="InterPro"/>
</dbReference>
<gene>
    <name evidence="10" type="ORF">E2N92_03240</name>
</gene>
<reference evidence="10" key="2">
    <citation type="submission" date="2019-03" db="EMBL/GenBank/DDBJ databases">
        <authorList>
            <person name="Chen S.-C."/>
            <person name="Wu S.-Y."/>
            <person name="Lai M.-C."/>
        </authorList>
    </citation>
    <scope>NUCLEOTIDE SEQUENCE</scope>
    <source>
        <strain evidence="10">ML15</strain>
    </source>
</reference>
<evidence type="ECO:0000256" key="7">
    <source>
        <dbReference type="PIRSR" id="PIRSR604793-1"/>
    </source>
</evidence>
<comment type="cofactor">
    <cofactor evidence="7">
        <name>Fe(3+)</name>
        <dbReference type="ChEBI" id="CHEBI:29034"/>
    </cofactor>
    <text evidence="7">Binds 1 Fe(3+) ion per subunit. The iron ion 1 is coordinated via 4 cysteine residues.</text>
</comment>
<dbReference type="Gene3D" id="2.20.28.100">
    <property type="entry name" value="Desulphoferrodoxin, N-terminal domain"/>
    <property type="match status" value="1"/>
</dbReference>
<evidence type="ECO:0000259" key="8">
    <source>
        <dbReference type="Pfam" id="PF01880"/>
    </source>
</evidence>
<evidence type="ECO:0000256" key="6">
    <source>
        <dbReference type="ARBA" id="ARBA00023004"/>
    </source>
</evidence>
<feature type="binding site" evidence="7">
    <location>
        <position position="50"/>
    </location>
    <ligand>
        <name>Fe cation</name>
        <dbReference type="ChEBI" id="CHEBI:24875"/>
        <label>1</label>
    </ligand>
</feature>
<dbReference type="OrthoDB" id="30725at2157"/>
<dbReference type="Proteomes" id="UP000826709">
    <property type="component" value="Chromosome"/>
</dbReference>
<dbReference type="PANTHER" id="PTHR36541">
    <property type="entry name" value="SUPEROXIDE REDUCTASE-RELATED"/>
    <property type="match status" value="1"/>
</dbReference>
<accession>A0A8G1A4P7</accession>
<dbReference type="InterPro" id="IPR038094">
    <property type="entry name" value="Desulfoferrodoxin_N_sf"/>
</dbReference>
<feature type="domain" description="Desulfoferrodoxin N-terminal" evidence="9">
    <location>
        <begin position="4"/>
        <end position="37"/>
    </location>
</feature>
<dbReference type="InterPro" id="IPR036073">
    <property type="entry name" value="Desulfoferrodoxin_Fe-bd_dom_sf"/>
</dbReference>
<dbReference type="CDD" id="cd00974">
    <property type="entry name" value="DSRD"/>
    <property type="match status" value="1"/>
</dbReference>
<feature type="domain" description="Desulfoferrodoxin ferrous iron-binding" evidence="8">
    <location>
        <begin position="46"/>
        <end position="125"/>
    </location>
</feature>
<protein>
    <submittedName>
        <fullName evidence="10">Desulfoferrodoxin</fullName>
    </submittedName>
</protein>
<evidence type="ECO:0000256" key="2">
    <source>
        <dbReference type="ARBA" id="ARBA00005941"/>
    </source>
</evidence>
<dbReference type="InterPro" id="IPR004462">
    <property type="entry name" value="Desulfoferrodoxin_N"/>
</dbReference>
<keyword evidence="4 7" id="KW-0479">Metal-binding</keyword>
<dbReference type="InterPro" id="IPR004793">
    <property type="entry name" value="Desulfoferrodoxin_rbo"/>
</dbReference>
<proteinExistence type="inferred from homology"/>
<dbReference type="GO" id="GO:0016491">
    <property type="term" value="F:oxidoreductase activity"/>
    <property type="evidence" value="ECO:0007669"/>
    <property type="project" value="InterPro"/>
</dbReference>
<evidence type="ECO:0000259" key="9">
    <source>
        <dbReference type="Pfam" id="PF06397"/>
    </source>
</evidence>
<feature type="binding site" evidence="7">
    <location>
        <position position="76"/>
    </location>
    <ligand>
        <name>Fe cation</name>
        <dbReference type="ChEBI" id="CHEBI:24875"/>
        <label>1</label>
    </ligand>
</feature>
<dbReference type="SUPFAM" id="SSF57802">
    <property type="entry name" value="Rubredoxin-like"/>
    <property type="match status" value="1"/>
</dbReference>
<sequence length="127" mass="14352">MTKILDVYKCEECGNVVKIAHAGEGELVCCGRPMIRMEEQWEEAGMGEKHVPVLEKAAGGIKVKIGSVPHPMEEKHYIEWVEVRKGRKLCVHKLKPGDAPEAEFPVDDTNAKTRIYCNIHGLWTNRK</sequence>
<comment type="cofactor">
    <cofactor evidence="1">
        <name>Cu(2+)</name>
        <dbReference type="ChEBI" id="CHEBI:29036"/>
    </cofactor>
</comment>
<evidence type="ECO:0000313" key="11">
    <source>
        <dbReference type="Proteomes" id="UP000826709"/>
    </source>
</evidence>
<reference evidence="10" key="1">
    <citation type="journal article" date="2005" name="Int. J. Syst. Evol. Microbiol.">
        <title>Methanofollis formosanus sp. nov., isolated from a fish pond.</title>
        <authorList>
            <person name="Wu S.Y."/>
            <person name="Chen S.C."/>
            <person name="Lai M.C."/>
        </authorList>
    </citation>
    <scope>NUCLEOTIDE SEQUENCE</scope>
    <source>
        <strain evidence="10">ML15</strain>
    </source>
</reference>
<dbReference type="Gene3D" id="2.60.40.730">
    <property type="entry name" value="SOR catalytic domain"/>
    <property type="match status" value="1"/>
</dbReference>
<evidence type="ECO:0000313" key="10">
    <source>
        <dbReference type="EMBL" id="QYZ80379.1"/>
    </source>
</evidence>
<evidence type="ECO:0000256" key="3">
    <source>
        <dbReference type="ARBA" id="ARBA00022448"/>
    </source>
</evidence>
<evidence type="ECO:0000256" key="4">
    <source>
        <dbReference type="ARBA" id="ARBA00022723"/>
    </source>
</evidence>
<dbReference type="Pfam" id="PF06397">
    <property type="entry name" value="Desulfoferrod_N"/>
    <property type="match status" value="1"/>
</dbReference>
<keyword evidence="5" id="KW-0249">Electron transport</keyword>
<feature type="binding site" evidence="7">
    <location>
        <position position="13"/>
    </location>
    <ligand>
        <name>Fe cation</name>
        <dbReference type="ChEBI" id="CHEBI:24875"/>
        <label>1</label>
    </ligand>
</feature>
<keyword evidence="3" id="KW-0813">Transport</keyword>
<dbReference type="KEGG" id="mfk:E2N92_03240"/>
<keyword evidence="6 7" id="KW-0408">Iron</keyword>
<name>A0A8G1A4P7_9EURY</name>
<feature type="binding site" evidence="7">
    <location>
        <position position="10"/>
    </location>
    <ligand>
        <name>Fe cation</name>
        <dbReference type="ChEBI" id="CHEBI:24875"/>
        <label>1</label>
    </ligand>
</feature>
<dbReference type="EMBL" id="CP037968">
    <property type="protein sequence ID" value="QYZ80379.1"/>
    <property type="molecule type" value="Genomic_DNA"/>
</dbReference>
<comment type="similarity">
    <text evidence="2">Belongs to the desulfoferrodoxin family.</text>
</comment>
<dbReference type="Pfam" id="PF01880">
    <property type="entry name" value="Desulfoferrodox"/>
    <property type="match status" value="1"/>
</dbReference>